<dbReference type="PANTHER" id="PTHR17490">
    <property type="entry name" value="SUA5"/>
    <property type="match status" value="1"/>
</dbReference>
<dbReference type="OrthoDB" id="412787at2759"/>
<evidence type="ECO:0000256" key="1">
    <source>
        <dbReference type="ARBA" id="ARBA00004496"/>
    </source>
</evidence>
<evidence type="ECO:0000256" key="4">
    <source>
        <dbReference type="ARBA" id="ARBA00015492"/>
    </source>
</evidence>
<keyword evidence="5" id="KW-0963">Cytoplasm</keyword>
<dbReference type="SUPFAM" id="SSF55821">
    <property type="entry name" value="YrdC/RibB"/>
    <property type="match status" value="1"/>
</dbReference>
<evidence type="ECO:0000256" key="5">
    <source>
        <dbReference type="ARBA" id="ARBA00022490"/>
    </source>
</evidence>
<dbReference type="Gene3D" id="3.90.870.10">
    <property type="entry name" value="DHBP synthase"/>
    <property type="match status" value="1"/>
</dbReference>
<evidence type="ECO:0000256" key="9">
    <source>
        <dbReference type="ARBA" id="ARBA00022741"/>
    </source>
</evidence>
<comment type="catalytic activity">
    <reaction evidence="12">
        <text>L-threonine + hydrogencarbonate + ATP = L-threonylcarbamoyladenylate + diphosphate + H2O</text>
        <dbReference type="Rhea" id="RHEA:36407"/>
        <dbReference type="ChEBI" id="CHEBI:15377"/>
        <dbReference type="ChEBI" id="CHEBI:17544"/>
        <dbReference type="ChEBI" id="CHEBI:30616"/>
        <dbReference type="ChEBI" id="CHEBI:33019"/>
        <dbReference type="ChEBI" id="CHEBI:57926"/>
        <dbReference type="ChEBI" id="CHEBI:73682"/>
        <dbReference type="EC" id="2.7.7.87"/>
    </reaction>
</comment>
<evidence type="ECO:0000256" key="2">
    <source>
        <dbReference type="ARBA" id="ARBA00007663"/>
    </source>
</evidence>
<accession>A0A4U0XD40</accession>
<gene>
    <name evidence="16" type="ORF">B0A55_05222</name>
</gene>
<dbReference type="GO" id="GO:0003725">
    <property type="term" value="F:double-stranded RNA binding"/>
    <property type="evidence" value="ECO:0007669"/>
    <property type="project" value="InterPro"/>
</dbReference>
<proteinExistence type="inferred from homology"/>
<evidence type="ECO:0000256" key="11">
    <source>
        <dbReference type="ARBA" id="ARBA00029774"/>
    </source>
</evidence>
<organism evidence="16 17">
    <name type="scientific">Friedmanniomyces simplex</name>
    <dbReference type="NCBI Taxonomy" id="329884"/>
    <lineage>
        <taxon>Eukaryota</taxon>
        <taxon>Fungi</taxon>
        <taxon>Dikarya</taxon>
        <taxon>Ascomycota</taxon>
        <taxon>Pezizomycotina</taxon>
        <taxon>Dothideomycetes</taxon>
        <taxon>Dothideomycetidae</taxon>
        <taxon>Mycosphaerellales</taxon>
        <taxon>Teratosphaeriaceae</taxon>
        <taxon>Friedmanniomyces</taxon>
    </lineage>
</organism>
<dbReference type="EC" id="2.7.7.87" evidence="3"/>
<dbReference type="SUPFAM" id="SSF53182">
    <property type="entry name" value="Pyrrolidone carboxyl peptidase (pyroglutamate aminopeptidase)"/>
    <property type="match status" value="1"/>
</dbReference>
<dbReference type="PANTHER" id="PTHR17490:SF16">
    <property type="entry name" value="THREONYLCARBAMOYL-AMP SYNTHASE"/>
    <property type="match status" value="1"/>
</dbReference>
<evidence type="ECO:0000313" key="17">
    <source>
        <dbReference type="Proteomes" id="UP000309340"/>
    </source>
</evidence>
<keyword evidence="7" id="KW-0819">tRNA processing</keyword>
<dbReference type="Gene3D" id="3.40.630.20">
    <property type="entry name" value="Peptidase C15, pyroglutamyl peptidase I-like"/>
    <property type="match status" value="1"/>
</dbReference>
<dbReference type="GO" id="GO:0005737">
    <property type="term" value="C:cytoplasm"/>
    <property type="evidence" value="ECO:0007669"/>
    <property type="project" value="UniProtKB-SubCell"/>
</dbReference>
<sequence>MKTTILPVDARKIGRIRAVPSPQEDDLLDDLAIDLDEHSEDAEHLRLAAELLKHSDIPVAFPTETVYGLGADATRSEAVRGIYRAKQRPVDNPLIVHFASLGQLRDLLRPHGPVENGASTNGDASDASHDDPIPTIYHPLISKFWPGPLTIILPNPPHSLLAPEVTAGLPTFGARIPANLLALALIKLADVPVAAPSANASTKPSPTAAEHVAFDLNGRIATILDGGPCDVGVESTVVDGLSHPPLILRPGGVSAEELRSCAGWEGVRVGYKNAAETTGSQPRAPGMKYRHYSPRAPVVLFEAGVRAPGLEEMRGYVGGNGRLGVIRTRCWGIDAGSDGTPITTRQAEKTFYTSTRQVGAGGFAGLLTTLHASSEPKKAITTHHFLARGSPIELLDLGLGPDTAGIARGVFAALRELDRYDVDAILVEGIDETEGTTAAAVMNRLLLVTGFGPFQQRYPVNPSYEITRLLPPFLPQATTADGNPVQIIGYGSPIRVCYADARELIPPLLEAYSKTVDFVLHIGMASGRQYYAAERYAHRDGYSKHKDLDGCFPSADQTERDFGDCPELLETSLDYDSVLHRWQAFISQSPETSPAWGADCRPSENAGNFLCDYTYFNCMAWYGRRNKKLEGGSSSDRPVMFLHVPAESDEAALEKGAAVASALIQAMVDDFLAPRAA</sequence>
<dbReference type="InterPro" id="IPR006070">
    <property type="entry name" value="Sua5-like_dom"/>
</dbReference>
<keyword evidence="8" id="KW-0548">Nucleotidyltransferase</keyword>
<feature type="domain" description="YrdC-like" evidence="15">
    <location>
        <begin position="42"/>
        <end position="253"/>
    </location>
</feature>
<evidence type="ECO:0000256" key="10">
    <source>
        <dbReference type="ARBA" id="ARBA00022840"/>
    </source>
</evidence>
<comment type="subcellular location">
    <subcellularLocation>
        <location evidence="1">Cytoplasm</location>
    </subcellularLocation>
</comment>
<keyword evidence="17" id="KW-1185">Reference proteome</keyword>
<evidence type="ECO:0000313" key="16">
    <source>
        <dbReference type="EMBL" id="TKA74081.1"/>
    </source>
</evidence>
<evidence type="ECO:0000256" key="8">
    <source>
        <dbReference type="ARBA" id="ARBA00022695"/>
    </source>
</evidence>
<evidence type="ECO:0000256" key="6">
    <source>
        <dbReference type="ARBA" id="ARBA00022679"/>
    </source>
</evidence>
<dbReference type="InterPro" id="IPR036440">
    <property type="entry name" value="Peptidase_C15-like_sf"/>
</dbReference>
<reference evidence="16 17" key="1">
    <citation type="submission" date="2017-03" db="EMBL/GenBank/DDBJ databases">
        <title>Genomes of endolithic fungi from Antarctica.</title>
        <authorList>
            <person name="Coleine C."/>
            <person name="Masonjones S."/>
            <person name="Stajich J.E."/>
        </authorList>
    </citation>
    <scope>NUCLEOTIDE SEQUENCE [LARGE SCALE GENOMIC DNA]</scope>
    <source>
        <strain evidence="16 17">CCFEE 5184</strain>
    </source>
</reference>
<name>A0A4U0XD40_9PEZI</name>
<dbReference type="FunFam" id="3.90.870.10:FF:000008">
    <property type="entry name" value="Threonylcarbamoyl-AMP synthase"/>
    <property type="match status" value="1"/>
</dbReference>
<dbReference type="Proteomes" id="UP000309340">
    <property type="component" value="Unassembled WGS sequence"/>
</dbReference>
<keyword evidence="9" id="KW-0547">Nucleotide-binding</keyword>
<evidence type="ECO:0000259" key="15">
    <source>
        <dbReference type="PROSITE" id="PS51163"/>
    </source>
</evidence>
<dbReference type="InterPro" id="IPR050156">
    <property type="entry name" value="TC-AMP_synthase_SUA5"/>
</dbReference>
<evidence type="ECO:0000256" key="14">
    <source>
        <dbReference type="SAM" id="MobiDB-lite"/>
    </source>
</evidence>
<dbReference type="STRING" id="329884.A0A4U0XD40"/>
<keyword evidence="10" id="KW-0067">ATP-binding</keyword>
<comment type="similarity">
    <text evidence="2">Belongs to the SUA5 family.</text>
</comment>
<comment type="function">
    <text evidence="13">Required for the formation of a threonylcarbamoyl group on adenosine at position 37 (t(6)A37) in tRNAs that read codons beginning with adenine. Likely catalyzes the conversion of L-threonine, HCO(3)(-)/CO(2) and ATP to give threonylcarbamoyl-AMP (TC-AMP) as the acyladenylate intermediate, with the release of diphosphate. Required for normal translation, by ensuring translation fidelity at the level of codon recognition, appropriate translation initiation selection and maintenance of reading frame. Also involved in telomere replication. Binds to single-stranded telomeric (ssTG) DNA and positively regulates telomere length.</text>
</comment>
<dbReference type="GO" id="GO:0005524">
    <property type="term" value="F:ATP binding"/>
    <property type="evidence" value="ECO:0007669"/>
    <property type="project" value="UniProtKB-KW"/>
</dbReference>
<dbReference type="EMBL" id="NAJQ01000240">
    <property type="protein sequence ID" value="TKA74081.1"/>
    <property type="molecule type" value="Genomic_DNA"/>
</dbReference>
<comment type="caution">
    <text evidence="16">The sequence shown here is derived from an EMBL/GenBank/DDBJ whole genome shotgun (WGS) entry which is preliminary data.</text>
</comment>
<evidence type="ECO:0000256" key="7">
    <source>
        <dbReference type="ARBA" id="ARBA00022694"/>
    </source>
</evidence>
<dbReference type="InterPro" id="IPR017945">
    <property type="entry name" value="DHBP_synth_RibB-like_a/b_dom"/>
</dbReference>
<dbReference type="AlphaFoldDB" id="A0A4U0XD40"/>
<dbReference type="GO" id="GO:0002949">
    <property type="term" value="P:tRNA threonylcarbamoyladenosine modification"/>
    <property type="evidence" value="ECO:0007669"/>
    <property type="project" value="UniProtKB-ARBA"/>
</dbReference>
<dbReference type="InterPro" id="IPR005145">
    <property type="entry name" value="Sua5_C"/>
</dbReference>
<dbReference type="GO" id="GO:0000049">
    <property type="term" value="F:tRNA binding"/>
    <property type="evidence" value="ECO:0007669"/>
    <property type="project" value="TreeGrafter"/>
</dbReference>
<protein>
    <recommendedName>
        <fullName evidence="4">Threonylcarbamoyl-AMP synthase</fullName>
        <ecNumber evidence="3">2.7.7.87</ecNumber>
    </recommendedName>
    <alternativeName>
        <fullName evidence="11">L-threonylcarbamoyladenylate synthase</fullName>
    </alternativeName>
</protein>
<dbReference type="InterPro" id="IPR038385">
    <property type="entry name" value="Sua5/YwlC_C"/>
</dbReference>
<dbReference type="Gene3D" id="3.40.50.11030">
    <property type="entry name" value="Threonylcarbamoyl-AMP synthase, C-terminal domain"/>
    <property type="match status" value="1"/>
</dbReference>
<dbReference type="Pfam" id="PF03481">
    <property type="entry name" value="Sua5_C"/>
    <property type="match status" value="1"/>
</dbReference>
<dbReference type="GO" id="GO:0061710">
    <property type="term" value="F:L-threonylcarbamoyladenylate synthase"/>
    <property type="evidence" value="ECO:0007669"/>
    <property type="project" value="UniProtKB-EC"/>
</dbReference>
<dbReference type="GO" id="GO:0006450">
    <property type="term" value="P:regulation of translational fidelity"/>
    <property type="evidence" value="ECO:0007669"/>
    <property type="project" value="TreeGrafter"/>
</dbReference>
<evidence type="ECO:0000256" key="3">
    <source>
        <dbReference type="ARBA" id="ARBA00012584"/>
    </source>
</evidence>
<dbReference type="Pfam" id="PF01300">
    <property type="entry name" value="Sua5_yciO_yrdC"/>
    <property type="match status" value="1"/>
</dbReference>
<feature type="region of interest" description="Disordered" evidence="14">
    <location>
        <begin position="109"/>
        <end position="131"/>
    </location>
</feature>
<evidence type="ECO:0000256" key="13">
    <source>
        <dbReference type="ARBA" id="ARBA00056339"/>
    </source>
</evidence>
<evidence type="ECO:0000256" key="12">
    <source>
        <dbReference type="ARBA" id="ARBA00048366"/>
    </source>
</evidence>
<keyword evidence="6" id="KW-0808">Transferase</keyword>
<dbReference type="PROSITE" id="PS51163">
    <property type="entry name" value="YRDC"/>
    <property type="match status" value="1"/>
</dbReference>